<organism evidence="2 3">
    <name type="scientific">Flavisolibacter ginsengisoli DSM 18119</name>
    <dbReference type="NCBI Taxonomy" id="1121884"/>
    <lineage>
        <taxon>Bacteria</taxon>
        <taxon>Pseudomonadati</taxon>
        <taxon>Bacteroidota</taxon>
        <taxon>Chitinophagia</taxon>
        <taxon>Chitinophagales</taxon>
        <taxon>Chitinophagaceae</taxon>
        <taxon>Flavisolibacter</taxon>
    </lineage>
</organism>
<gene>
    <name evidence="2" type="ORF">SAMN02745131_01838</name>
</gene>
<dbReference type="RefSeq" id="WP_072835039.1">
    <property type="nucleotide sequence ID" value="NZ_FQUU01000006.1"/>
</dbReference>
<name>A0A1M4Z1P9_9BACT</name>
<sequence length="306" mass="34432">MKKILLVFLLGITISSQAQNVVGYWYGTATAENGGGNNYLVELILKQNNTSVQAIMNYYFRNTFRSMKLNGAYNAKTRELSLFNVPVPYFGSNTNMSVDCIMDFHATHRIAKAGSNLNGKFYARDAYKYTCQNITFDLQLNKEAGNQDSILTALKNFKETYQVWTPSATDTLVAATVQQRPIQNIVVNNEYKERALDVQREIEVESDSLQIDFYDNGEVDGDSISVFFNDKLLGANLRLSTRSVHMTIGLDPAMEANTLSMFANNLGSIPPNTALMLIYDGKKRYEVRLSSNFEKNAAVKIKRKKP</sequence>
<feature type="signal peptide" evidence="1">
    <location>
        <begin position="1"/>
        <end position="18"/>
    </location>
</feature>
<dbReference type="Proteomes" id="UP000184048">
    <property type="component" value="Unassembled WGS sequence"/>
</dbReference>
<keyword evidence="3" id="KW-1185">Reference proteome</keyword>
<evidence type="ECO:0008006" key="4">
    <source>
        <dbReference type="Google" id="ProtNLM"/>
    </source>
</evidence>
<accession>A0A1M4Z1P9</accession>
<dbReference type="OrthoDB" id="639821at2"/>
<feature type="chain" id="PRO_5012047584" description="Lipocalin-like domain-containing protein" evidence="1">
    <location>
        <begin position="19"/>
        <end position="306"/>
    </location>
</feature>
<evidence type="ECO:0000313" key="3">
    <source>
        <dbReference type="Proteomes" id="UP000184048"/>
    </source>
</evidence>
<reference evidence="2 3" key="1">
    <citation type="submission" date="2016-11" db="EMBL/GenBank/DDBJ databases">
        <authorList>
            <person name="Jaros S."/>
            <person name="Januszkiewicz K."/>
            <person name="Wedrychowicz H."/>
        </authorList>
    </citation>
    <scope>NUCLEOTIDE SEQUENCE [LARGE SCALE GENOMIC DNA]</scope>
    <source>
        <strain evidence="2 3">DSM 18119</strain>
    </source>
</reference>
<keyword evidence="1" id="KW-0732">Signal</keyword>
<protein>
    <recommendedName>
        <fullName evidence="4">Lipocalin-like domain-containing protein</fullName>
    </recommendedName>
</protein>
<evidence type="ECO:0000313" key="2">
    <source>
        <dbReference type="EMBL" id="SHF11652.1"/>
    </source>
</evidence>
<dbReference type="EMBL" id="FQUU01000006">
    <property type="protein sequence ID" value="SHF11652.1"/>
    <property type="molecule type" value="Genomic_DNA"/>
</dbReference>
<dbReference type="STRING" id="1121884.SAMN02745131_01838"/>
<dbReference type="AlphaFoldDB" id="A0A1M4Z1P9"/>
<evidence type="ECO:0000256" key="1">
    <source>
        <dbReference type="SAM" id="SignalP"/>
    </source>
</evidence>
<proteinExistence type="predicted"/>